<accession>A0AAV0BLH2</accession>
<organism evidence="1 2">
    <name type="scientific">Phakopsora pachyrhizi</name>
    <name type="common">Asian soybean rust disease fungus</name>
    <dbReference type="NCBI Taxonomy" id="170000"/>
    <lineage>
        <taxon>Eukaryota</taxon>
        <taxon>Fungi</taxon>
        <taxon>Dikarya</taxon>
        <taxon>Basidiomycota</taxon>
        <taxon>Pucciniomycotina</taxon>
        <taxon>Pucciniomycetes</taxon>
        <taxon>Pucciniales</taxon>
        <taxon>Phakopsoraceae</taxon>
        <taxon>Phakopsora</taxon>
    </lineage>
</organism>
<comment type="caution">
    <text evidence="1">The sequence shown here is derived from an EMBL/GenBank/DDBJ whole genome shotgun (WGS) entry which is preliminary data.</text>
</comment>
<dbReference type="Proteomes" id="UP001153365">
    <property type="component" value="Unassembled WGS sequence"/>
</dbReference>
<name>A0AAV0BLH2_PHAPC</name>
<gene>
    <name evidence="1" type="ORF">PPACK8108_LOCUS22241</name>
</gene>
<evidence type="ECO:0000313" key="2">
    <source>
        <dbReference type="Proteomes" id="UP001153365"/>
    </source>
</evidence>
<protein>
    <submittedName>
        <fullName evidence="1">Uncharacterized protein</fullName>
    </submittedName>
</protein>
<reference evidence="1" key="1">
    <citation type="submission" date="2022-06" db="EMBL/GenBank/DDBJ databases">
        <authorList>
            <consortium name="SYNGENTA / RWTH Aachen University"/>
        </authorList>
    </citation>
    <scope>NUCLEOTIDE SEQUENCE</scope>
</reference>
<dbReference type="EMBL" id="CALTRL010005875">
    <property type="protein sequence ID" value="CAH7687457.1"/>
    <property type="molecule type" value="Genomic_DNA"/>
</dbReference>
<keyword evidence="2" id="KW-1185">Reference proteome</keyword>
<evidence type="ECO:0000313" key="1">
    <source>
        <dbReference type="EMBL" id="CAH7687457.1"/>
    </source>
</evidence>
<dbReference type="AlphaFoldDB" id="A0AAV0BLH2"/>
<sequence>MSSETCILAALHKAAHLIIAVITVLCTYTTGPRTQGKIPAQELIGALVKH</sequence>
<proteinExistence type="predicted"/>